<proteinExistence type="predicted"/>
<feature type="compositionally biased region" description="Acidic residues" evidence="1">
    <location>
        <begin position="107"/>
        <end position="116"/>
    </location>
</feature>
<evidence type="ECO:0000313" key="4">
    <source>
        <dbReference type="EMBL" id="KAE9326534.1"/>
    </source>
</evidence>
<organism evidence="3 6">
    <name type="scientific">Phytophthora rubi</name>
    <dbReference type="NCBI Taxonomy" id="129364"/>
    <lineage>
        <taxon>Eukaryota</taxon>
        <taxon>Sar</taxon>
        <taxon>Stramenopiles</taxon>
        <taxon>Oomycota</taxon>
        <taxon>Peronosporomycetes</taxon>
        <taxon>Peronosporales</taxon>
        <taxon>Peronosporaceae</taxon>
        <taxon>Phytophthora</taxon>
    </lineage>
</organism>
<dbReference type="InterPro" id="IPR021109">
    <property type="entry name" value="Peptidase_aspartic_dom_sf"/>
</dbReference>
<dbReference type="EMBL" id="QXFT01001172">
    <property type="protein sequence ID" value="KAE9326534.1"/>
    <property type="molecule type" value="Genomic_DNA"/>
</dbReference>
<dbReference type="SUPFAM" id="SSF53098">
    <property type="entry name" value="Ribonuclease H-like"/>
    <property type="match status" value="1"/>
</dbReference>
<dbReference type="InterPro" id="IPR012337">
    <property type="entry name" value="RNaseH-like_sf"/>
</dbReference>
<protein>
    <recommendedName>
        <fullName evidence="2">Integrase catalytic domain-containing protein</fullName>
    </recommendedName>
</protein>
<dbReference type="PANTHER" id="PTHR47266">
    <property type="entry name" value="ENDONUCLEASE-RELATED"/>
    <property type="match status" value="1"/>
</dbReference>
<evidence type="ECO:0000313" key="5">
    <source>
        <dbReference type="Proteomes" id="UP000434957"/>
    </source>
</evidence>
<dbReference type="AlphaFoldDB" id="A0A6A3KM40"/>
<dbReference type="GO" id="GO:0003676">
    <property type="term" value="F:nucleic acid binding"/>
    <property type="evidence" value="ECO:0007669"/>
    <property type="project" value="InterPro"/>
</dbReference>
<dbReference type="Gene3D" id="2.40.70.10">
    <property type="entry name" value="Acid Proteases"/>
    <property type="match status" value="1"/>
</dbReference>
<feature type="domain" description="Integrase catalytic" evidence="2">
    <location>
        <begin position="314"/>
        <end position="489"/>
    </location>
</feature>
<dbReference type="GO" id="GO:0015074">
    <property type="term" value="P:DNA integration"/>
    <property type="evidence" value="ECO:0007669"/>
    <property type="project" value="InterPro"/>
</dbReference>
<dbReference type="Proteomes" id="UP000434957">
    <property type="component" value="Unassembled WGS sequence"/>
</dbReference>
<comment type="caution">
    <text evidence="3">The sequence shown here is derived from an EMBL/GenBank/DDBJ whole genome shotgun (WGS) entry which is preliminary data.</text>
</comment>
<dbReference type="InterPro" id="IPR041588">
    <property type="entry name" value="Integrase_H2C2"/>
</dbReference>
<name>A0A6A3KM40_9STRA</name>
<dbReference type="InterPro" id="IPR036397">
    <property type="entry name" value="RNaseH_sf"/>
</dbReference>
<dbReference type="Proteomes" id="UP000435112">
    <property type="component" value="Unassembled WGS sequence"/>
</dbReference>
<sequence length="579" mass="65735">MEDNQPLIAQLRLARKLAKNQRKRRRTKRAEARRKAETRAQAEERAVAAALRARRQHEGDEAIIQLERSRQQQSDVTSEHYEQAVDAAKVRLVQRHHEREDEHEERGDDESAQYIEADDGLPTACMEVAGERRNVKLDSGARYTVAGTEWMALGDRVSDTAPVDCVEGIGGFLLDVVGVWRFELTNIFGELVRVDACNINGCTDEFLLGVDFMREHGANMDFAKNEMKYESAGRVIVIPFRTFDGDNRGKVEAVRMAATPALWAVVFKEHHDSVWAGHLRAPHTYERIARTYWWPGLQAEVKRWVRGCQECGSRKARPREVIPPLRSLKGGDVGDRWTLDVAGPLPASDGGERYVIAAIKYVTHYAVAVATKQHTAESVADFLMRHVVLRFGPFRELMTDGAPELTGKAIEQLVLMLQSQQTNPVPYRPQLIGLVERFHRTWKDCVSTYMQKDSQNDWEPWVAFAVYAYNSGRHSTVALTPNELMMGRKLRTPNDLLSRASVAEAGGLTEHHRRLLASLKTSHECAEVAREREQRRQARYYNRKVRARRSFAIGDRVSTTPRAQSDEVCALLDRAHANH</sequence>
<dbReference type="Gene3D" id="3.30.420.10">
    <property type="entry name" value="Ribonuclease H-like superfamily/Ribonuclease H"/>
    <property type="match status" value="1"/>
</dbReference>
<feature type="compositionally biased region" description="Basic and acidic residues" evidence="1">
    <location>
        <begin position="29"/>
        <end position="43"/>
    </location>
</feature>
<feature type="compositionally biased region" description="Basic and acidic residues" evidence="1">
    <location>
        <begin position="95"/>
        <end position="106"/>
    </location>
</feature>
<dbReference type="EMBL" id="QXFU01001197">
    <property type="protein sequence ID" value="KAE9008079.1"/>
    <property type="molecule type" value="Genomic_DNA"/>
</dbReference>
<dbReference type="Gene3D" id="1.10.340.70">
    <property type="match status" value="1"/>
</dbReference>
<evidence type="ECO:0000256" key="1">
    <source>
        <dbReference type="SAM" id="MobiDB-lite"/>
    </source>
</evidence>
<keyword evidence="5" id="KW-1185">Reference proteome</keyword>
<feature type="region of interest" description="Disordered" evidence="1">
    <location>
        <begin position="15"/>
        <end position="43"/>
    </location>
</feature>
<gene>
    <name evidence="3" type="ORF">PR002_g16013</name>
    <name evidence="4" type="ORF">PR003_g16225</name>
</gene>
<reference evidence="3 6" key="1">
    <citation type="submission" date="2018-09" db="EMBL/GenBank/DDBJ databases">
        <title>Genomic investigation of the strawberry pathogen Phytophthora fragariae indicates pathogenicity is determined by transcriptional variation in three key races.</title>
        <authorList>
            <person name="Adams T.M."/>
            <person name="Armitage A.D."/>
            <person name="Sobczyk M.K."/>
            <person name="Bates H.J."/>
            <person name="Dunwell J.M."/>
            <person name="Nellist C.F."/>
            <person name="Harrison R.J."/>
        </authorList>
    </citation>
    <scope>NUCLEOTIDE SEQUENCE [LARGE SCALE GENOMIC DNA]</scope>
    <source>
        <strain evidence="3 6">SCRP324</strain>
        <strain evidence="4 5">SCRP333</strain>
    </source>
</reference>
<evidence type="ECO:0000313" key="6">
    <source>
        <dbReference type="Proteomes" id="UP000435112"/>
    </source>
</evidence>
<evidence type="ECO:0000313" key="3">
    <source>
        <dbReference type="EMBL" id="KAE9008079.1"/>
    </source>
</evidence>
<feature type="region of interest" description="Disordered" evidence="1">
    <location>
        <begin position="95"/>
        <end position="116"/>
    </location>
</feature>
<accession>A0A6A3KM40</accession>
<dbReference type="SUPFAM" id="SSF50630">
    <property type="entry name" value="Acid proteases"/>
    <property type="match status" value="1"/>
</dbReference>
<dbReference type="OrthoDB" id="413122at2759"/>
<dbReference type="PROSITE" id="PS50994">
    <property type="entry name" value="INTEGRASE"/>
    <property type="match status" value="1"/>
</dbReference>
<evidence type="ECO:0000259" key="2">
    <source>
        <dbReference type="PROSITE" id="PS50994"/>
    </source>
</evidence>
<dbReference type="InterPro" id="IPR052160">
    <property type="entry name" value="Gypsy_RT_Integrase-like"/>
</dbReference>
<dbReference type="Pfam" id="PF17921">
    <property type="entry name" value="Integrase_H2C2"/>
    <property type="match status" value="1"/>
</dbReference>
<feature type="compositionally biased region" description="Basic residues" evidence="1">
    <location>
        <begin position="15"/>
        <end position="28"/>
    </location>
</feature>
<dbReference type="InterPro" id="IPR001584">
    <property type="entry name" value="Integrase_cat-core"/>
</dbReference>